<evidence type="ECO:0000313" key="1">
    <source>
        <dbReference type="EMBL" id="KAH9779067.1"/>
    </source>
</evidence>
<keyword evidence="2" id="KW-1185">Reference proteome</keyword>
<dbReference type="Proteomes" id="UP000829398">
    <property type="component" value="Chromosome 3"/>
</dbReference>
<evidence type="ECO:0000313" key="2">
    <source>
        <dbReference type="Proteomes" id="UP000829398"/>
    </source>
</evidence>
<dbReference type="EMBL" id="CM039172">
    <property type="protein sequence ID" value="KAH9779067.1"/>
    <property type="molecule type" value="Genomic_DNA"/>
</dbReference>
<reference evidence="2" key="1">
    <citation type="journal article" date="2023" name="Hortic. Res.">
        <title>A chromosome-level phased genome enabling allele-level studies in sweet orange: a case study on citrus Huanglongbing tolerance.</title>
        <authorList>
            <person name="Wu B."/>
            <person name="Yu Q."/>
            <person name="Deng Z."/>
            <person name="Duan Y."/>
            <person name="Luo F."/>
            <person name="Gmitter F. Jr."/>
        </authorList>
    </citation>
    <scope>NUCLEOTIDE SEQUENCE [LARGE SCALE GENOMIC DNA]</scope>
    <source>
        <strain evidence="2">cv. Valencia</strain>
    </source>
</reference>
<comment type="caution">
    <text evidence="1">The sequence shown here is derived from an EMBL/GenBank/DDBJ whole genome shotgun (WGS) entry which is preliminary data.</text>
</comment>
<accession>A0ACB8M062</accession>
<sequence length="764" mass="85440">MESAAQVRDVDALYELIRHDRYFLDNFDEKPFVDTPLHAAARDGNVEWSMEIIRLKPSFARKLNQDGFSPVHLALQNDQTQLVLQLIDIDPDLVRVQGREGITPLHFVSEKGDIHLLREFLSACPKSLEDVTNKGETALHIALKNDKVEAFDQALTTVRPPWLGPEEAQQYNQRILNLKDRDGNTLLHVATSKSQVQIVRCLLNCKVDTNARNSEGLTPLDISLLDKTKSENQEIAAMLREAGALEATSLPITDKDRHLSRSKDQRLNEAAQAGNVDALYELIWEDAYLLDQIDQVPFVDTPLHIAASMGHINFALEIMRLKPSFARKQNQYGFTPLHLALQKQNQYVLSGEDLLQKKQTQMVLRLIDVDRNLVRVQGREGVTPLHYVAEKGNVDLLCKLLAACPESITEVTIRKETALHVAAKNDQLEAVECTLVWLRYVDMEDILNWTDDEGNTLLHITISKSQIKLVRLIVKRARDQINALNLQGKTPMDMVEEHLQGKPGFKEVTRMVRKAGGRQGSSLPDGNIAGYLKQGLTWRRKVLLFFYRSSQRITDENRSALLVVAVLIATATFQAALTPADDLQGNKSTGTGNSVATFGSQSASTSTSASAWAYVTPSGIANATAFSRSNGTSSSIPRSDKILFAAGQLYGDAISDMISTLYAFSNITAFCISMLVINYHLPYGSAATLVYPLVICFCLLVVGRTPVSLLASFLMLIVFRIFLFVQLDFSKIRFRRSFWITQVLGSVFKHYGSFRNKMMKEAEK</sequence>
<proteinExistence type="predicted"/>
<protein>
    <submittedName>
        <fullName evidence="1">ANK REP REGION domain-containing protein</fullName>
    </submittedName>
</protein>
<gene>
    <name evidence="1" type="ORF">KPL71_007576</name>
</gene>
<organism evidence="1 2">
    <name type="scientific">Citrus sinensis</name>
    <name type="common">Sweet orange</name>
    <name type="synonym">Citrus aurantium var. sinensis</name>
    <dbReference type="NCBI Taxonomy" id="2711"/>
    <lineage>
        <taxon>Eukaryota</taxon>
        <taxon>Viridiplantae</taxon>
        <taxon>Streptophyta</taxon>
        <taxon>Embryophyta</taxon>
        <taxon>Tracheophyta</taxon>
        <taxon>Spermatophyta</taxon>
        <taxon>Magnoliopsida</taxon>
        <taxon>eudicotyledons</taxon>
        <taxon>Gunneridae</taxon>
        <taxon>Pentapetalae</taxon>
        <taxon>rosids</taxon>
        <taxon>malvids</taxon>
        <taxon>Sapindales</taxon>
        <taxon>Rutaceae</taxon>
        <taxon>Aurantioideae</taxon>
        <taxon>Citrus</taxon>
    </lineage>
</organism>
<name>A0ACB8M062_CITSI</name>